<name>A0A290ZGA6_9PSEU</name>
<dbReference type="KEGG" id="apre:CNX65_06420"/>
<dbReference type="PANTHER" id="PTHR33204">
    <property type="entry name" value="TRANSCRIPTIONAL REGULATOR, MARR FAMILY"/>
    <property type="match status" value="1"/>
</dbReference>
<gene>
    <name evidence="5" type="ORF">CNX65_06420</name>
</gene>
<organism evidence="5 6">
    <name type="scientific">Actinosynnema pretiosum</name>
    <dbReference type="NCBI Taxonomy" id="42197"/>
    <lineage>
        <taxon>Bacteria</taxon>
        <taxon>Bacillati</taxon>
        <taxon>Actinomycetota</taxon>
        <taxon>Actinomycetes</taxon>
        <taxon>Pseudonocardiales</taxon>
        <taxon>Pseudonocardiaceae</taxon>
        <taxon>Actinosynnema</taxon>
    </lineage>
</organism>
<dbReference type="PROSITE" id="PS51257">
    <property type="entry name" value="PROKAR_LIPOPROTEIN"/>
    <property type="match status" value="1"/>
</dbReference>
<feature type="domain" description="HTH hxlR-type" evidence="4">
    <location>
        <begin position="45"/>
        <end position="143"/>
    </location>
</feature>
<evidence type="ECO:0000256" key="3">
    <source>
        <dbReference type="ARBA" id="ARBA00023163"/>
    </source>
</evidence>
<dbReference type="Proteomes" id="UP000218505">
    <property type="component" value="Chromosome"/>
</dbReference>
<keyword evidence="2" id="KW-0238">DNA-binding</keyword>
<keyword evidence="1" id="KW-0805">Transcription regulation</keyword>
<dbReference type="Gene3D" id="1.10.10.10">
    <property type="entry name" value="Winged helix-like DNA-binding domain superfamily/Winged helix DNA-binding domain"/>
    <property type="match status" value="1"/>
</dbReference>
<proteinExistence type="predicted"/>
<accession>A0A290ZGA6</accession>
<dbReference type="InterPro" id="IPR036388">
    <property type="entry name" value="WH-like_DNA-bd_sf"/>
</dbReference>
<evidence type="ECO:0000313" key="5">
    <source>
        <dbReference type="EMBL" id="ATE58025.1"/>
    </source>
</evidence>
<dbReference type="PANTHER" id="PTHR33204:SF29">
    <property type="entry name" value="TRANSCRIPTIONAL REGULATOR"/>
    <property type="match status" value="1"/>
</dbReference>
<dbReference type="AlphaFoldDB" id="A0A290ZGA6"/>
<dbReference type="InterPro" id="IPR036390">
    <property type="entry name" value="WH_DNA-bd_sf"/>
</dbReference>
<evidence type="ECO:0000259" key="4">
    <source>
        <dbReference type="PROSITE" id="PS51118"/>
    </source>
</evidence>
<keyword evidence="3" id="KW-0804">Transcription</keyword>
<dbReference type="GO" id="GO:0003677">
    <property type="term" value="F:DNA binding"/>
    <property type="evidence" value="ECO:0007669"/>
    <property type="project" value="UniProtKB-KW"/>
</dbReference>
<evidence type="ECO:0000313" key="6">
    <source>
        <dbReference type="Proteomes" id="UP000218505"/>
    </source>
</evidence>
<dbReference type="Pfam" id="PF01638">
    <property type="entry name" value="HxlR"/>
    <property type="match status" value="1"/>
</dbReference>
<dbReference type="EMBL" id="CP023445">
    <property type="protein sequence ID" value="ATE58025.1"/>
    <property type="molecule type" value="Genomic_DNA"/>
</dbReference>
<evidence type="ECO:0000256" key="2">
    <source>
        <dbReference type="ARBA" id="ARBA00023125"/>
    </source>
</evidence>
<protein>
    <submittedName>
        <fullName evidence="5">Transcriptional regulator</fullName>
    </submittedName>
</protein>
<sequence length="148" mass="16691">MPVDFRSFTGPILGPSRGLINYALAGGCAPRGKWWWVKRRRRYECGLDVAIDVVDGRWKALLLWALETGPHRFGALRRMLPPVTEKVLAEQLRQMESDGLVAREVFPEAVLRVEYSLTARGRSLNEALRPLGEWGAANRAHVESVRTP</sequence>
<evidence type="ECO:0000256" key="1">
    <source>
        <dbReference type="ARBA" id="ARBA00023015"/>
    </source>
</evidence>
<dbReference type="InterPro" id="IPR002577">
    <property type="entry name" value="HTH_HxlR"/>
</dbReference>
<reference evidence="5" key="1">
    <citation type="submission" date="2017-09" db="EMBL/GenBank/DDBJ databases">
        <title>Complete Genome Sequence of ansamitocin-producing Bacterium Actinosynnema pretiosum X47.</title>
        <authorList>
            <person name="Cao G."/>
            <person name="Zong G."/>
            <person name="Zhong C."/>
            <person name="Fu J."/>
        </authorList>
    </citation>
    <scope>NUCLEOTIDE SEQUENCE [LARGE SCALE GENOMIC DNA]</scope>
    <source>
        <strain evidence="5">X47</strain>
    </source>
</reference>
<dbReference type="SUPFAM" id="SSF46785">
    <property type="entry name" value="Winged helix' DNA-binding domain"/>
    <property type="match status" value="1"/>
</dbReference>
<dbReference type="PROSITE" id="PS51118">
    <property type="entry name" value="HTH_HXLR"/>
    <property type="match status" value="1"/>
</dbReference>
<keyword evidence="6" id="KW-1185">Reference proteome</keyword>